<keyword evidence="4" id="KW-1185">Reference proteome</keyword>
<feature type="domain" description="Cyclophilin-like" evidence="2">
    <location>
        <begin position="42"/>
        <end position="148"/>
    </location>
</feature>
<dbReference type="InterPro" id="IPR041183">
    <property type="entry name" value="Cyclophilin-like"/>
</dbReference>
<evidence type="ECO:0000313" key="3">
    <source>
        <dbReference type="EMBL" id="GLQ53838.1"/>
    </source>
</evidence>
<reference evidence="4" key="1">
    <citation type="journal article" date="2019" name="Int. J. Syst. Evol. Microbiol.">
        <title>The Global Catalogue of Microorganisms (GCM) 10K type strain sequencing project: providing services to taxonomists for standard genome sequencing and annotation.</title>
        <authorList>
            <consortium name="The Broad Institute Genomics Platform"/>
            <consortium name="The Broad Institute Genome Sequencing Center for Infectious Disease"/>
            <person name="Wu L."/>
            <person name="Ma J."/>
        </authorList>
    </citation>
    <scope>NUCLEOTIDE SEQUENCE [LARGE SCALE GENOMIC DNA]</scope>
    <source>
        <strain evidence="4">NBRC 112416</strain>
    </source>
</reference>
<dbReference type="Proteomes" id="UP001156691">
    <property type="component" value="Unassembled WGS sequence"/>
</dbReference>
<dbReference type="SUPFAM" id="SSF50891">
    <property type="entry name" value="Cyclophilin-like"/>
    <property type="match status" value="1"/>
</dbReference>
<proteinExistence type="predicted"/>
<comment type="caution">
    <text evidence="3">The sequence shown here is derived from an EMBL/GenBank/DDBJ whole genome shotgun (WGS) entry which is preliminary data.</text>
</comment>
<dbReference type="Pfam" id="PF18050">
    <property type="entry name" value="Cyclophil_like2"/>
    <property type="match status" value="1"/>
</dbReference>
<evidence type="ECO:0000313" key="4">
    <source>
        <dbReference type="Proteomes" id="UP001156691"/>
    </source>
</evidence>
<sequence>MRNHRLITLVLAGLLTSFSAFAAFAQTGDQVVGTVVRFTSASTSVDVTIGEDNPTVRDLLSRLPLTMILEEYAGREKIGYFDPELDVQGSPGSDPKDGDLIYFVPWGNIGFYYNASGIGYSDLTIHLGTYDADLDQLEQLEGEVTVEVVQ</sequence>
<dbReference type="Gene3D" id="2.40.100.20">
    <property type="match status" value="1"/>
</dbReference>
<feature type="signal peptide" evidence="1">
    <location>
        <begin position="1"/>
        <end position="22"/>
    </location>
</feature>
<evidence type="ECO:0000259" key="2">
    <source>
        <dbReference type="Pfam" id="PF18050"/>
    </source>
</evidence>
<gene>
    <name evidence="3" type="ORF">GCM10010862_10970</name>
</gene>
<feature type="chain" id="PRO_5045907465" description="Cyclophilin-like domain-containing protein" evidence="1">
    <location>
        <begin position="23"/>
        <end position="150"/>
    </location>
</feature>
<dbReference type="RefSeq" id="WP_284339289.1">
    <property type="nucleotide sequence ID" value="NZ_BSNS01000007.1"/>
</dbReference>
<accession>A0ABQ5W1W7</accession>
<evidence type="ECO:0000256" key="1">
    <source>
        <dbReference type="SAM" id="SignalP"/>
    </source>
</evidence>
<dbReference type="InterPro" id="IPR029000">
    <property type="entry name" value="Cyclophilin-like_dom_sf"/>
</dbReference>
<name>A0ABQ5W1W7_9HYPH</name>
<dbReference type="EMBL" id="BSNS01000007">
    <property type="protein sequence ID" value="GLQ53838.1"/>
    <property type="molecule type" value="Genomic_DNA"/>
</dbReference>
<keyword evidence="1" id="KW-0732">Signal</keyword>
<protein>
    <recommendedName>
        <fullName evidence="2">Cyclophilin-like domain-containing protein</fullName>
    </recommendedName>
</protein>
<organism evidence="3 4">
    <name type="scientific">Devosia nitrariae</name>
    <dbReference type="NCBI Taxonomy" id="2071872"/>
    <lineage>
        <taxon>Bacteria</taxon>
        <taxon>Pseudomonadati</taxon>
        <taxon>Pseudomonadota</taxon>
        <taxon>Alphaproteobacteria</taxon>
        <taxon>Hyphomicrobiales</taxon>
        <taxon>Devosiaceae</taxon>
        <taxon>Devosia</taxon>
    </lineage>
</organism>